<evidence type="ECO:0000313" key="12">
    <source>
        <dbReference type="EMBL" id="OJK03314.1"/>
    </source>
</evidence>
<evidence type="ECO:0000313" key="13">
    <source>
        <dbReference type="Proteomes" id="UP000184546"/>
    </source>
</evidence>
<dbReference type="EC" id="1.1.1.307" evidence="2"/>
<feature type="site" description="Lowers pKa of active site Tyr" evidence="10">
    <location>
        <position position="89"/>
    </location>
</feature>
<evidence type="ECO:0000256" key="7">
    <source>
        <dbReference type="ARBA" id="ARBA00049485"/>
    </source>
</evidence>
<dbReference type="RefSeq" id="XP_020059653.1">
    <property type="nucleotide sequence ID" value="XM_020204696.1"/>
</dbReference>
<dbReference type="Pfam" id="PF00248">
    <property type="entry name" value="Aldo_ket_red"/>
    <property type="match status" value="1"/>
</dbReference>
<dbReference type="OMA" id="AWKAMEG"/>
<keyword evidence="13" id="KW-1185">Reference proteome</keyword>
<evidence type="ECO:0000256" key="3">
    <source>
        <dbReference type="ARBA" id="ARBA00022857"/>
    </source>
</evidence>
<keyword evidence="3" id="KW-0521">NADP</keyword>
<evidence type="ECO:0000259" key="11">
    <source>
        <dbReference type="Pfam" id="PF00248"/>
    </source>
</evidence>
<dbReference type="EMBL" id="KV878972">
    <property type="protein sequence ID" value="OJK03314.1"/>
    <property type="molecule type" value="Genomic_DNA"/>
</dbReference>
<proteinExistence type="inferred from homology"/>
<dbReference type="PROSITE" id="PS51257">
    <property type="entry name" value="PROKAR_LIPOPROTEIN"/>
    <property type="match status" value="1"/>
</dbReference>
<dbReference type="FunFam" id="3.20.20.100:FF:000002">
    <property type="entry name" value="2,5-diketo-D-gluconic acid reductase A"/>
    <property type="match status" value="1"/>
</dbReference>
<accession>A0A1L9X4R3</accession>
<comment type="similarity">
    <text evidence="1">Belongs to the aldo/keto reductase family.</text>
</comment>
<feature type="binding site" evidence="9">
    <location>
        <position position="119"/>
    </location>
    <ligand>
        <name>substrate</name>
    </ligand>
</feature>
<dbReference type="Proteomes" id="UP000184546">
    <property type="component" value="Unassembled WGS sequence"/>
</dbReference>
<feature type="domain" description="NADP-dependent oxidoreductase" evidence="11">
    <location>
        <begin position="25"/>
        <end position="276"/>
    </location>
</feature>
<dbReference type="GO" id="GO:0016616">
    <property type="term" value="F:oxidoreductase activity, acting on the CH-OH group of donors, NAD or NADP as acceptor"/>
    <property type="evidence" value="ECO:0007669"/>
    <property type="project" value="UniProtKB-ARBA"/>
</dbReference>
<dbReference type="PROSITE" id="PS00798">
    <property type="entry name" value="ALDOKETO_REDUCTASE_1"/>
    <property type="match status" value="1"/>
</dbReference>
<evidence type="ECO:0000256" key="5">
    <source>
        <dbReference type="ARBA" id="ARBA00025065"/>
    </source>
</evidence>
<keyword evidence="4" id="KW-0560">Oxidoreductase</keyword>
<dbReference type="STRING" id="690307.A0A1L9X4R3"/>
<feature type="active site" description="Proton donor" evidence="8">
    <location>
        <position position="64"/>
    </location>
</feature>
<reference evidence="13" key="1">
    <citation type="journal article" date="2017" name="Genome Biol.">
        <title>Comparative genomics reveals high biological diversity and specific adaptations in the industrially and medically important fungal genus Aspergillus.</title>
        <authorList>
            <person name="de Vries R.P."/>
            <person name="Riley R."/>
            <person name="Wiebenga A."/>
            <person name="Aguilar-Osorio G."/>
            <person name="Amillis S."/>
            <person name="Uchima C.A."/>
            <person name="Anderluh G."/>
            <person name="Asadollahi M."/>
            <person name="Askin M."/>
            <person name="Barry K."/>
            <person name="Battaglia E."/>
            <person name="Bayram O."/>
            <person name="Benocci T."/>
            <person name="Braus-Stromeyer S.A."/>
            <person name="Caldana C."/>
            <person name="Canovas D."/>
            <person name="Cerqueira G.C."/>
            <person name="Chen F."/>
            <person name="Chen W."/>
            <person name="Choi C."/>
            <person name="Clum A."/>
            <person name="Dos Santos R.A."/>
            <person name="Damasio A.R."/>
            <person name="Diallinas G."/>
            <person name="Emri T."/>
            <person name="Fekete E."/>
            <person name="Flipphi M."/>
            <person name="Freyberg S."/>
            <person name="Gallo A."/>
            <person name="Gournas C."/>
            <person name="Habgood R."/>
            <person name="Hainaut M."/>
            <person name="Harispe M.L."/>
            <person name="Henrissat B."/>
            <person name="Hilden K.S."/>
            <person name="Hope R."/>
            <person name="Hossain A."/>
            <person name="Karabika E."/>
            <person name="Karaffa L."/>
            <person name="Karanyi Z."/>
            <person name="Krasevec N."/>
            <person name="Kuo A."/>
            <person name="Kusch H."/>
            <person name="LaButti K."/>
            <person name="Lagendijk E.L."/>
            <person name="Lapidus A."/>
            <person name="Levasseur A."/>
            <person name="Lindquist E."/>
            <person name="Lipzen A."/>
            <person name="Logrieco A.F."/>
            <person name="MacCabe A."/>
            <person name="Maekelae M.R."/>
            <person name="Malavazi I."/>
            <person name="Melin P."/>
            <person name="Meyer V."/>
            <person name="Mielnichuk N."/>
            <person name="Miskei M."/>
            <person name="Molnar A.P."/>
            <person name="Mule G."/>
            <person name="Ngan C.Y."/>
            <person name="Orejas M."/>
            <person name="Orosz E."/>
            <person name="Ouedraogo J.P."/>
            <person name="Overkamp K.M."/>
            <person name="Park H.-S."/>
            <person name="Perrone G."/>
            <person name="Piumi F."/>
            <person name="Punt P.J."/>
            <person name="Ram A.F."/>
            <person name="Ramon A."/>
            <person name="Rauscher S."/>
            <person name="Record E."/>
            <person name="Riano-Pachon D.M."/>
            <person name="Robert V."/>
            <person name="Roehrig J."/>
            <person name="Ruller R."/>
            <person name="Salamov A."/>
            <person name="Salih N.S."/>
            <person name="Samson R.A."/>
            <person name="Sandor E."/>
            <person name="Sanguinetti M."/>
            <person name="Schuetze T."/>
            <person name="Sepcic K."/>
            <person name="Shelest E."/>
            <person name="Sherlock G."/>
            <person name="Sophianopoulou V."/>
            <person name="Squina F.M."/>
            <person name="Sun H."/>
            <person name="Susca A."/>
            <person name="Todd R.B."/>
            <person name="Tsang A."/>
            <person name="Unkles S.E."/>
            <person name="van de Wiele N."/>
            <person name="van Rossen-Uffink D."/>
            <person name="Oliveira J.V."/>
            <person name="Vesth T.C."/>
            <person name="Visser J."/>
            <person name="Yu J.-H."/>
            <person name="Zhou M."/>
            <person name="Andersen M.R."/>
            <person name="Archer D.B."/>
            <person name="Baker S.E."/>
            <person name="Benoit I."/>
            <person name="Brakhage A.A."/>
            <person name="Braus G.H."/>
            <person name="Fischer R."/>
            <person name="Frisvad J.C."/>
            <person name="Goldman G.H."/>
            <person name="Houbraken J."/>
            <person name="Oakley B."/>
            <person name="Pocsi I."/>
            <person name="Scazzocchio C."/>
            <person name="Seiboth B."/>
            <person name="vanKuyk P.A."/>
            <person name="Wortman J."/>
            <person name="Dyer P.S."/>
            <person name="Grigoriev I.V."/>
        </authorList>
    </citation>
    <scope>NUCLEOTIDE SEQUENCE [LARGE SCALE GENOMIC DNA]</scope>
    <source>
        <strain evidence="13">ATCC 16872 / CBS 172.66 / WB 5094</strain>
    </source>
</reference>
<sequence length="296" mass="32727">MSSTARNFPFVRLSDGINIPLLGYGCGTAWYKKATDESIDRELVDSIKTAIRLGYRHLDGAEIYGTEPEMGLAIKESGINREDPFVTTKVNTNIADIPGAIDLSLRKLQLSYVDLYLIHSPFFAESDGDLQTAWAAMERVKAAGKARSIGVSNFLQEHLEAILGTATTPPSINQVEFHPYLQHGSLLEFHRERGITTASYGPLTPINRARGGPLDQMLSGLAKKYAVTEGEILLRWVMDCGSVAITTSSRESRLSSYLRALAFELTPKEVNEVSSLGQQAHFRAFWRNKFAPSDRS</sequence>
<comment type="catalytic activity">
    <reaction evidence="7">
        <text>xylitol + NAD(+) = D-xylose + NADH + H(+)</text>
        <dbReference type="Rhea" id="RHEA:27441"/>
        <dbReference type="ChEBI" id="CHEBI:15378"/>
        <dbReference type="ChEBI" id="CHEBI:17151"/>
        <dbReference type="ChEBI" id="CHEBI:53455"/>
        <dbReference type="ChEBI" id="CHEBI:57540"/>
        <dbReference type="ChEBI" id="CHEBI:57945"/>
        <dbReference type="EC" id="1.1.1.307"/>
    </reaction>
</comment>
<dbReference type="InterPro" id="IPR044494">
    <property type="entry name" value="AKR3C2/3"/>
</dbReference>
<dbReference type="PROSITE" id="PS00062">
    <property type="entry name" value="ALDOKETO_REDUCTASE_2"/>
    <property type="match status" value="1"/>
</dbReference>
<dbReference type="GO" id="GO:0016652">
    <property type="term" value="F:oxidoreductase activity, acting on NAD(P)H as acceptor"/>
    <property type="evidence" value="ECO:0007669"/>
    <property type="project" value="InterPro"/>
</dbReference>
<dbReference type="InterPro" id="IPR023210">
    <property type="entry name" value="NADP_OxRdtase_dom"/>
</dbReference>
<evidence type="ECO:0000256" key="10">
    <source>
        <dbReference type="PIRSR" id="PIRSR000097-3"/>
    </source>
</evidence>
<dbReference type="OrthoDB" id="416253at2759"/>
<dbReference type="GeneID" id="30978510"/>
<evidence type="ECO:0000256" key="6">
    <source>
        <dbReference type="ARBA" id="ARBA00047534"/>
    </source>
</evidence>
<evidence type="ECO:0000256" key="2">
    <source>
        <dbReference type="ARBA" id="ARBA00012845"/>
    </source>
</evidence>
<gene>
    <name evidence="12" type="ORF">ASPACDRAFT_76386</name>
</gene>
<dbReference type="PIRSF" id="PIRSF000097">
    <property type="entry name" value="AKR"/>
    <property type="match status" value="1"/>
</dbReference>
<dbReference type="InterPro" id="IPR020471">
    <property type="entry name" value="AKR"/>
</dbReference>
<dbReference type="Gene3D" id="3.20.20.100">
    <property type="entry name" value="NADP-dependent oxidoreductase domain"/>
    <property type="match status" value="1"/>
</dbReference>
<dbReference type="InterPro" id="IPR036812">
    <property type="entry name" value="NAD(P)_OxRdtase_dom_sf"/>
</dbReference>
<dbReference type="PRINTS" id="PR00069">
    <property type="entry name" value="ALDKETRDTASE"/>
</dbReference>
<dbReference type="PANTHER" id="PTHR43827:SF3">
    <property type="entry name" value="NADP-DEPENDENT OXIDOREDUCTASE DOMAIN-CONTAINING PROTEIN"/>
    <property type="match status" value="1"/>
</dbReference>
<name>A0A1L9X4R3_ASPA1</name>
<comment type="catalytic activity">
    <reaction evidence="6">
        <text>xylitol + NADP(+) = D-xylose + NADPH + H(+)</text>
        <dbReference type="Rhea" id="RHEA:27445"/>
        <dbReference type="ChEBI" id="CHEBI:15378"/>
        <dbReference type="ChEBI" id="CHEBI:17151"/>
        <dbReference type="ChEBI" id="CHEBI:53455"/>
        <dbReference type="ChEBI" id="CHEBI:57783"/>
        <dbReference type="ChEBI" id="CHEBI:58349"/>
        <dbReference type="EC" id="1.1.1.307"/>
    </reaction>
</comment>
<evidence type="ECO:0000256" key="1">
    <source>
        <dbReference type="ARBA" id="ARBA00007905"/>
    </source>
</evidence>
<dbReference type="PANTHER" id="PTHR43827">
    <property type="entry name" value="2,5-DIKETO-D-GLUCONIC ACID REDUCTASE"/>
    <property type="match status" value="1"/>
</dbReference>
<organism evidence="12 13">
    <name type="scientific">Aspergillus aculeatus (strain ATCC 16872 / CBS 172.66 / WB 5094)</name>
    <dbReference type="NCBI Taxonomy" id="690307"/>
    <lineage>
        <taxon>Eukaryota</taxon>
        <taxon>Fungi</taxon>
        <taxon>Dikarya</taxon>
        <taxon>Ascomycota</taxon>
        <taxon>Pezizomycotina</taxon>
        <taxon>Eurotiomycetes</taxon>
        <taxon>Eurotiomycetidae</taxon>
        <taxon>Eurotiales</taxon>
        <taxon>Aspergillaceae</taxon>
        <taxon>Aspergillus</taxon>
        <taxon>Aspergillus subgen. Circumdati</taxon>
    </lineage>
</organism>
<evidence type="ECO:0000256" key="8">
    <source>
        <dbReference type="PIRSR" id="PIRSR000097-1"/>
    </source>
</evidence>
<comment type="function">
    <text evidence="5">Catalyzes the initial reaction in the xylose utilization pathway by reducing D-xylose into xylitol. Xylose is a major component of hemicelluloses such as xylan. Most fungi utilize D-xylose via three enzymatic reactions, xylose reductase (XR), xylitol dehydrogenase (XDH), and xylulokinase, to form xylulose 5-phosphate, which enters pentose phosphate pathway.</text>
</comment>
<dbReference type="InterPro" id="IPR018170">
    <property type="entry name" value="Aldo/ket_reductase_CS"/>
</dbReference>
<dbReference type="CDD" id="cd19120">
    <property type="entry name" value="AKR_AKR3C2-3"/>
    <property type="match status" value="1"/>
</dbReference>
<evidence type="ECO:0000256" key="9">
    <source>
        <dbReference type="PIRSR" id="PIRSR000097-2"/>
    </source>
</evidence>
<evidence type="ECO:0000256" key="4">
    <source>
        <dbReference type="ARBA" id="ARBA00023002"/>
    </source>
</evidence>
<dbReference type="VEuPathDB" id="FungiDB:ASPACDRAFT_76386"/>
<dbReference type="AlphaFoldDB" id="A0A1L9X4R3"/>
<protein>
    <recommendedName>
        <fullName evidence="2">D-xylose reductase [NAD(P)H]</fullName>
        <ecNumber evidence="2">1.1.1.307</ecNumber>
    </recommendedName>
</protein>
<dbReference type="SUPFAM" id="SSF51430">
    <property type="entry name" value="NAD(P)-linked oxidoreductase"/>
    <property type="match status" value="1"/>
</dbReference>